<feature type="transmembrane region" description="Helical" evidence="8">
    <location>
        <begin position="279"/>
        <end position="299"/>
    </location>
</feature>
<evidence type="ECO:0000256" key="1">
    <source>
        <dbReference type="ARBA" id="ARBA00004141"/>
    </source>
</evidence>
<feature type="transmembrane region" description="Helical" evidence="8">
    <location>
        <begin position="400"/>
        <end position="425"/>
    </location>
</feature>
<protein>
    <recommendedName>
        <fullName evidence="11">Major facilitator superfamily (MFS) profile domain-containing protein</fullName>
    </recommendedName>
</protein>
<keyword evidence="5 8" id="KW-1133">Transmembrane helix</keyword>
<gene>
    <name evidence="9" type="ORF">DTER00134_LOCUS6013</name>
    <name evidence="10" type="ORF">DTER00134_LOCUS6014</name>
</gene>
<reference evidence="10" key="1">
    <citation type="submission" date="2021-01" db="EMBL/GenBank/DDBJ databases">
        <authorList>
            <person name="Corre E."/>
            <person name="Pelletier E."/>
            <person name="Niang G."/>
            <person name="Scheremetjew M."/>
            <person name="Finn R."/>
            <person name="Kale V."/>
            <person name="Holt S."/>
            <person name="Cochrane G."/>
            <person name="Meng A."/>
            <person name="Brown T."/>
            <person name="Cohen L."/>
        </authorList>
    </citation>
    <scope>NUCLEOTIDE SEQUENCE</scope>
    <source>
        <strain evidence="10">CCMP1320</strain>
    </source>
</reference>
<accession>A0A6S8IXJ3</accession>
<dbReference type="InterPro" id="IPR036259">
    <property type="entry name" value="MFS_trans_sf"/>
</dbReference>
<evidence type="ECO:0000313" key="10">
    <source>
        <dbReference type="EMBL" id="CAE0490941.1"/>
    </source>
</evidence>
<evidence type="ECO:0000256" key="4">
    <source>
        <dbReference type="ARBA" id="ARBA00022692"/>
    </source>
</evidence>
<evidence type="ECO:0000256" key="5">
    <source>
        <dbReference type="ARBA" id="ARBA00022989"/>
    </source>
</evidence>
<organism evidence="10">
    <name type="scientific">Dunaliella tertiolecta</name>
    <name type="common">Green alga</name>
    <dbReference type="NCBI Taxonomy" id="3047"/>
    <lineage>
        <taxon>Eukaryota</taxon>
        <taxon>Viridiplantae</taxon>
        <taxon>Chlorophyta</taxon>
        <taxon>core chlorophytes</taxon>
        <taxon>Chlorophyceae</taxon>
        <taxon>CS clade</taxon>
        <taxon>Chlamydomonadales</taxon>
        <taxon>Dunaliellaceae</taxon>
        <taxon>Dunaliella</taxon>
    </lineage>
</organism>
<dbReference type="AlphaFoldDB" id="A0A6S8IXJ3"/>
<dbReference type="GO" id="GO:1990351">
    <property type="term" value="C:transporter complex"/>
    <property type="evidence" value="ECO:0007669"/>
    <property type="project" value="UniProtKB-ARBA"/>
</dbReference>
<evidence type="ECO:0000256" key="7">
    <source>
        <dbReference type="ARBA" id="ARBA00023136"/>
    </source>
</evidence>
<comment type="similarity">
    <text evidence="2">Belongs to the major facilitator superfamily. Nitrate/nitrite porter (TC 2.A.1.8) family.</text>
</comment>
<keyword evidence="7 8" id="KW-0472">Membrane</keyword>
<evidence type="ECO:0000256" key="3">
    <source>
        <dbReference type="ARBA" id="ARBA00022448"/>
    </source>
</evidence>
<feature type="transmembrane region" description="Helical" evidence="8">
    <location>
        <begin position="219"/>
        <end position="238"/>
    </location>
</feature>
<sequence>MATSAKESLEVPLNAATAGFGAGMPGYDREKWGFDLDGENKAKALLMWKLQSPHVRAFHLSWMSFFSSFVAAFAMAALVPVVRQNLDLTKADLGASGITTVVGAIGARVVIGAVCDTVGPRMATSGVLLLIAPCVFCASLIVDRGGIIAVRFFIGVGLCIFVCNQFWAGTMFSPNCVGTVNATCGGWGNLGGGVTQLIMPLIYTGIKQSGVPGFTAWRWSFMVPGAMFLVLAFGCLCFSQDAPNGSYRDIRKARTVQVDGKKTFLAGIRNYRTWVLTLNYGYCFGVELTINNIIVAYMFDQFGLSIEIAGIVGAVFGLMNIFCRSMGGIASDVAGKYFGMRGRLWTYFCLQLLVGVFSIVLGTVDETLGGTIAVMIIFSAFVQSAEGACYGVVPFVSRRSYGVVAGLVGAGGNTGSAVTQALFFADNEGLKMTTQEGLQWMGVMVMAVTCTISVLHWPAWGGMFTPAKAGATEEDYYLAEWDAEEVAANLHIPSLRFAMESRSMRGKKLLETYLAKEEGLECSSQDAKKTIASIREDSN</sequence>
<comment type="subcellular location">
    <subcellularLocation>
        <location evidence="1">Membrane</location>
        <topology evidence="1">Multi-pass membrane protein</topology>
    </subcellularLocation>
</comment>
<feature type="transmembrane region" description="Helical" evidence="8">
    <location>
        <begin position="123"/>
        <end position="142"/>
    </location>
</feature>
<dbReference type="InterPro" id="IPR011701">
    <property type="entry name" value="MFS"/>
</dbReference>
<dbReference type="Pfam" id="PF07690">
    <property type="entry name" value="MFS_1"/>
    <property type="match status" value="1"/>
</dbReference>
<keyword evidence="3" id="KW-0813">Transport</keyword>
<dbReference type="PANTHER" id="PTHR23515">
    <property type="entry name" value="HIGH-AFFINITY NITRATE TRANSPORTER 2.3"/>
    <property type="match status" value="1"/>
</dbReference>
<feature type="transmembrane region" description="Helical" evidence="8">
    <location>
        <begin position="370"/>
        <end position="393"/>
    </location>
</feature>
<evidence type="ECO:0000256" key="8">
    <source>
        <dbReference type="SAM" id="Phobius"/>
    </source>
</evidence>
<feature type="transmembrane region" description="Helical" evidence="8">
    <location>
        <begin position="305"/>
        <end position="323"/>
    </location>
</feature>
<dbReference type="CDD" id="cd17341">
    <property type="entry name" value="MFS_NRT2_like"/>
    <property type="match status" value="1"/>
</dbReference>
<feature type="transmembrane region" description="Helical" evidence="8">
    <location>
        <begin position="437"/>
        <end position="458"/>
    </location>
</feature>
<dbReference type="GO" id="GO:0015112">
    <property type="term" value="F:nitrate transmembrane transporter activity"/>
    <property type="evidence" value="ECO:0007669"/>
    <property type="project" value="InterPro"/>
</dbReference>
<dbReference type="SUPFAM" id="SSF103473">
    <property type="entry name" value="MFS general substrate transporter"/>
    <property type="match status" value="1"/>
</dbReference>
<dbReference type="EMBL" id="HBIP01010742">
    <property type="protein sequence ID" value="CAE0490940.1"/>
    <property type="molecule type" value="Transcribed_RNA"/>
</dbReference>
<dbReference type="Gene3D" id="1.20.1250.20">
    <property type="entry name" value="MFS general substrate transporter like domains"/>
    <property type="match status" value="2"/>
</dbReference>
<feature type="transmembrane region" description="Helical" evidence="8">
    <location>
        <begin position="93"/>
        <end position="111"/>
    </location>
</feature>
<evidence type="ECO:0000313" key="9">
    <source>
        <dbReference type="EMBL" id="CAE0490940.1"/>
    </source>
</evidence>
<feature type="transmembrane region" description="Helical" evidence="8">
    <location>
        <begin position="344"/>
        <end position="364"/>
    </location>
</feature>
<evidence type="ECO:0000256" key="2">
    <source>
        <dbReference type="ARBA" id="ARBA00008432"/>
    </source>
</evidence>
<feature type="transmembrane region" description="Helical" evidence="8">
    <location>
        <begin position="57"/>
        <end position="81"/>
    </location>
</feature>
<keyword evidence="4 8" id="KW-0812">Transmembrane</keyword>
<dbReference type="EMBL" id="HBIP01010743">
    <property type="protein sequence ID" value="CAE0490941.1"/>
    <property type="molecule type" value="Transcribed_RNA"/>
</dbReference>
<evidence type="ECO:0000256" key="6">
    <source>
        <dbReference type="ARBA" id="ARBA00023063"/>
    </source>
</evidence>
<proteinExistence type="inferred from homology"/>
<dbReference type="FunFam" id="1.20.1250.20:FF:000053">
    <property type="entry name" value="Nitrate transporter 2.1"/>
    <property type="match status" value="1"/>
</dbReference>
<keyword evidence="6" id="KW-0534">Nitrate assimilation</keyword>
<dbReference type="GO" id="GO:0016020">
    <property type="term" value="C:membrane"/>
    <property type="evidence" value="ECO:0007669"/>
    <property type="project" value="UniProtKB-SubCell"/>
</dbReference>
<evidence type="ECO:0008006" key="11">
    <source>
        <dbReference type="Google" id="ProtNLM"/>
    </source>
</evidence>
<name>A0A6S8IXJ3_DUNTE</name>
<dbReference type="GO" id="GO:0042128">
    <property type="term" value="P:nitrate assimilation"/>
    <property type="evidence" value="ECO:0007669"/>
    <property type="project" value="UniProtKB-KW"/>
</dbReference>
<dbReference type="InterPro" id="IPR044772">
    <property type="entry name" value="NO3_transporter"/>
</dbReference>
<feature type="transmembrane region" description="Helical" evidence="8">
    <location>
        <begin position="149"/>
        <end position="168"/>
    </location>
</feature>